<gene>
    <name evidence="3" type="ORF">GCM10010170_030800</name>
</gene>
<dbReference type="InterPro" id="IPR001173">
    <property type="entry name" value="Glyco_trans_2-like"/>
</dbReference>
<dbReference type="SUPFAM" id="SSF53448">
    <property type="entry name" value="Nucleotide-diphospho-sugar transferases"/>
    <property type="match status" value="2"/>
</dbReference>
<dbReference type="InterPro" id="IPR029044">
    <property type="entry name" value="Nucleotide-diphossugar_trans"/>
</dbReference>
<dbReference type="PANTHER" id="PTHR43685:SF14">
    <property type="entry name" value="GLYCOSYLTRANSFERASE 2-LIKE DOMAIN-CONTAINING PROTEIN"/>
    <property type="match status" value="1"/>
</dbReference>
<sequence length="793" mass="85773">MTIHGGFVATSSASSSASEPAAGRDPEQLGDPGPAPGVTVIICVYTERRWSQIVRAVGSVFAQETPATQVVVVVDHNPALLDRVRHTFPGVTVVPNAGPRGLSAARNTGVAEARGEIVAFLDDDAEAEPDWLARLLPHYRDEQVLAVGGRALPAWEERRPRWLPPEFDWVVGCSFTGQPTEVSAVRNVIGCNMSFRRAVLERTAGFDPALGRIGRTPVGCEETELCIRIRRQQPDGVVLYEPSARVRHRVTTDRATWRYFRRRCFSEGRSKAVVARLVGSDAGLSAERAYTRRALPDGVRRGLRQIRDGDGAGLLRAGAIVAGLLVTASGYVTGHAMRASHVAGKPARQRRDPGPAPVRVLTAELSERLPAVPDTGPDGARYAAAQILVRLHGQPLGLLDVPLPPGGLTPPTLAGVIRERLREEVDEHLREDGLPPLDRLDPGLFGGAGTVGGGVPCPPRRPPQEPSPFVSVIVPTCGRTPLFEAALDSLAALDYPRYEIVVVDNAPQRSDTARIVAGRAAADPRIRCTCEPRPGVTHARNRGLAEARGEIVAFADDDVMVDRRWLRALVDGFTDADVAGVTGQVLARELEAPAQIWIEQYGGYGKGCRRRRFDRTGISTVEAQHVHRVPASPRSLYPYLPGSYGSGANMAFRAAQLRRLGGFDPRLPSGEDIDVLLRLVLAGHSLVYEPGAIVWHTHRREVRALRRTVYQYGTGLSAVLAKCVATDASARVDLLRRLPRGVAYALLPRSGKNARKQDGYPASFTALELCGLALGPAYYAAAAWSARSRRGRR</sequence>
<name>A0ABN3G639_9ACTN</name>
<proteinExistence type="predicted"/>
<comment type="caution">
    <text evidence="3">The sequence shown here is derived from an EMBL/GenBank/DDBJ whole genome shotgun (WGS) entry which is preliminary data.</text>
</comment>
<feature type="compositionally biased region" description="Low complexity" evidence="1">
    <location>
        <begin position="9"/>
        <end position="21"/>
    </location>
</feature>
<reference evidence="3 4" key="1">
    <citation type="journal article" date="2019" name="Int. J. Syst. Evol. Microbiol.">
        <title>The Global Catalogue of Microorganisms (GCM) 10K type strain sequencing project: providing services to taxonomists for standard genome sequencing and annotation.</title>
        <authorList>
            <consortium name="The Broad Institute Genomics Platform"/>
            <consortium name="The Broad Institute Genome Sequencing Center for Infectious Disease"/>
            <person name="Wu L."/>
            <person name="Ma J."/>
        </authorList>
    </citation>
    <scope>NUCLEOTIDE SEQUENCE [LARGE SCALE GENOMIC DNA]</scope>
    <source>
        <strain evidence="3 4">JCM 3272</strain>
    </source>
</reference>
<feature type="domain" description="Glycosyltransferase 2-like" evidence="2">
    <location>
        <begin position="39"/>
        <end position="202"/>
    </location>
</feature>
<accession>A0ABN3G639</accession>
<dbReference type="EMBL" id="BAAARV010000024">
    <property type="protein sequence ID" value="GAA2344935.1"/>
    <property type="molecule type" value="Genomic_DNA"/>
</dbReference>
<evidence type="ECO:0000259" key="2">
    <source>
        <dbReference type="Pfam" id="PF00535"/>
    </source>
</evidence>
<dbReference type="CDD" id="cd00761">
    <property type="entry name" value="Glyco_tranf_GTA_type"/>
    <property type="match status" value="1"/>
</dbReference>
<protein>
    <recommendedName>
        <fullName evidence="2">Glycosyltransferase 2-like domain-containing protein</fullName>
    </recommendedName>
</protein>
<dbReference type="InterPro" id="IPR050834">
    <property type="entry name" value="Glycosyltransf_2"/>
</dbReference>
<keyword evidence="4" id="KW-1185">Reference proteome</keyword>
<dbReference type="Pfam" id="PF00535">
    <property type="entry name" value="Glycos_transf_2"/>
    <property type="match status" value="2"/>
</dbReference>
<evidence type="ECO:0000313" key="3">
    <source>
        <dbReference type="EMBL" id="GAA2344935.1"/>
    </source>
</evidence>
<feature type="region of interest" description="Disordered" evidence="1">
    <location>
        <begin position="1"/>
        <end position="33"/>
    </location>
</feature>
<evidence type="ECO:0000313" key="4">
    <source>
        <dbReference type="Proteomes" id="UP001501444"/>
    </source>
</evidence>
<evidence type="ECO:0000256" key="1">
    <source>
        <dbReference type="SAM" id="MobiDB-lite"/>
    </source>
</evidence>
<organism evidence="3 4">
    <name type="scientific">Dactylosporangium salmoneum</name>
    <dbReference type="NCBI Taxonomy" id="53361"/>
    <lineage>
        <taxon>Bacteria</taxon>
        <taxon>Bacillati</taxon>
        <taxon>Actinomycetota</taxon>
        <taxon>Actinomycetes</taxon>
        <taxon>Micromonosporales</taxon>
        <taxon>Micromonosporaceae</taxon>
        <taxon>Dactylosporangium</taxon>
    </lineage>
</organism>
<dbReference type="PANTHER" id="PTHR43685">
    <property type="entry name" value="GLYCOSYLTRANSFERASE"/>
    <property type="match status" value="1"/>
</dbReference>
<feature type="domain" description="Glycosyltransferase 2-like" evidence="2">
    <location>
        <begin position="471"/>
        <end position="609"/>
    </location>
</feature>
<dbReference type="Proteomes" id="UP001501444">
    <property type="component" value="Unassembled WGS sequence"/>
</dbReference>
<dbReference type="Gene3D" id="3.90.550.10">
    <property type="entry name" value="Spore Coat Polysaccharide Biosynthesis Protein SpsA, Chain A"/>
    <property type="match status" value="2"/>
</dbReference>